<comment type="similarity">
    <text evidence="3">Belongs to the methyl-accepting chemotaxis (MCP) protein family.</text>
</comment>
<evidence type="ECO:0000256" key="1">
    <source>
        <dbReference type="ARBA" id="ARBA00004370"/>
    </source>
</evidence>
<dbReference type="PANTHER" id="PTHR32089:SF120">
    <property type="entry name" value="METHYL-ACCEPTING CHEMOTAXIS PROTEIN TLPQ"/>
    <property type="match status" value="1"/>
</dbReference>
<evidence type="ECO:0000256" key="3">
    <source>
        <dbReference type="ARBA" id="ARBA00029447"/>
    </source>
</evidence>
<protein>
    <submittedName>
        <fullName evidence="8">Methyl-accepting chemotaxis protein</fullName>
    </submittedName>
</protein>
<keyword evidence="5" id="KW-1133">Transmembrane helix</keyword>
<sequence>MFSNLSIKQKIALPLSLMIALLVISSVLNVLTMWKQSELTETLNEQIIPNLFTIEDAYRDLYQATSAIQALALAETQEEIDHHLFEYKDNAYKALPRMQKALELTQAGLLPVHQTSEINRLVSLGKKWLNSYEEMINSPQADWPLYYAEHKGLFDTQFVSVRKQLNVVKDAIEAKHKVIKADINAAGLRAEFILEAGIVVVIIAAFGMAFLLFRTVVKPINDIKDAMVQIASGDGDLSQRININAQDEIGQLANAFNQFVTKIQVTVTQVVDSSNMLRHEMTNLNSLASTIADSTVHQQRDSEVVAAAVHEMQVTSRNVSESATEAALASQTANEELSNTNVILEQTVGAIRDLAGEIESASQVINTLDNDVSNIASVLDVIRGIAEQTNLLALNAAIEAARAGEQGRGFAVVADEVRSLASRTQKSTGEIQAMIEKLQAGAAQAVEVMQGSKTSSEDTIQSAGLATESLAEILNAIARMNEMNTHIATAATQQSTVSDEVNSNVQGITDSSASIVDVVSQAQQSLSMLSEQTQQLDKQVSQFRV</sequence>
<evidence type="ECO:0000313" key="9">
    <source>
        <dbReference type="Proteomes" id="UP001156669"/>
    </source>
</evidence>
<comment type="caution">
    <text evidence="8">The sequence shown here is derived from an EMBL/GenBank/DDBJ whole genome shotgun (WGS) entry which is preliminary data.</text>
</comment>
<keyword evidence="5" id="KW-0812">Transmembrane</keyword>
<dbReference type="SMART" id="SM00283">
    <property type="entry name" value="MA"/>
    <property type="match status" value="1"/>
</dbReference>
<dbReference type="Pfam" id="PF00672">
    <property type="entry name" value="HAMP"/>
    <property type="match status" value="1"/>
</dbReference>
<keyword evidence="2 4" id="KW-0807">Transducer</keyword>
<feature type="domain" description="Methyl-accepting transducer" evidence="6">
    <location>
        <begin position="273"/>
        <end position="509"/>
    </location>
</feature>
<dbReference type="PROSITE" id="PS50885">
    <property type="entry name" value="HAMP"/>
    <property type="match status" value="1"/>
</dbReference>
<dbReference type="CDD" id="cd06225">
    <property type="entry name" value="HAMP"/>
    <property type="match status" value="1"/>
</dbReference>
<dbReference type="SMART" id="SM00304">
    <property type="entry name" value="HAMP"/>
    <property type="match status" value="1"/>
</dbReference>
<dbReference type="EMBL" id="BSOE01000010">
    <property type="protein sequence ID" value="GLR02956.1"/>
    <property type="molecule type" value="Genomic_DNA"/>
</dbReference>
<dbReference type="InterPro" id="IPR004089">
    <property type="entry name" value="MCPsignal_dom"/>
</dbReference>
<dbReference type="Pfam" id="PF00015">
    <property type="entry name" value="MCPsignal"/>
    <property type="match status" value="1"/>
</dbReference>
<feature type="domain" description="HAMP" evidence="7">
    <location>
        <begin position="214"/>
        <end position="268"/>
    </location>
</feature>
<feature type="transmembrane region" description="Helical" evidence="5">
    <location>
        <begin position="192"/>
        <end position="213"/>
    </location>
</feature>
<dbReference type="Gene3D" id="1.10.287.950">
    <property type="entry name" value="Methyl-accepting chemotaxis protein"/>
    <property type="match status" value="1"/>
</dbReference>
<dbReference type="InterPro" id="IPR004090">
    <property type="entry name" value="Chemotax_Me-accpt_rcpt"/>
</dbReference>
<dbReference type="CDD" id="cd11386">
    <property type="entry name" value="MCP_signal"/>
    <property type="match status" value="1"/>
</dbReference>
<dbReference type="SUPFAM" id="SSF58104">
    <property type="entry name" value="Methyl-accepting chemotaxis protein (MCP) signaling domain"/>
    <property type="match status" value="1"/>
</dbReference>
<keyword evidence="9" id="KW-1185">Reference proteome</keyword>
<proteinExistence type="inferred from homology"/>
<comment type="subcellular location">
    <subcellularLocation>
        <location evidence="1">Membrane</location>
    </subcellularLocation>
</comment>
<dbReference type="InterPro" id="IPR003660">
    <property type="entry name" value="HAMP_dom"/>
</dbReference>
<name>A0ABQ5XW48_9VIBR</name>
<dbReference type="PRINTS" id="PR00260">
    <property type="entry name" value="CHEMTRNSDUCR"/>
</dbReference>
<gene>
    <name evidence="8" type="ORF">GCM10007906_05430</name>
</gene>
<evidence type="ECO:0000256" key="5">
    <source>
        <dbReference type="SAM" id="Phobius"/>
    </source>
</evidence>
<evidence type="ECO:0000259" key="6">
    <source>
        <dbReference type="PROSITE" id="PS50111"/>
    </source>
</evidence>
<reference evidence="9" key="1">
    <citation type="journal article" date="2019" name="Int. J. Syst. Evol. Microbiol.">
        <title>The Global Catalogue of Microorganisms (GCM) 10K type strain sequencing project: providing services to taxonomists for standard genome sequencing and annotation.</title>
        <authorList>
            <consortium name="The Broad Institute Genomics Platform"/>
            <consortium name="The Broad Institute Genome Sequencing Center for Infectious Disease"/>
            <person name="Wu L."/>
            <person name="Ma J."/>
        </authorList>
    </citation>
    <scope>NUCLEOTIDE SEQUENCE [LARGE SCALE GENOMIC DNA]</scope>
    <source>
        <strain evidence="9">NBRC 110633</strain>
    </source>
</reference>
<dbReference type="Proteomes" id="UP001156669">
    <property type="component" value="Unassembled WGS sequence"/>
</dbReference>
<feature type="transmembrane region" description="Helical" evidence="5">
    <location>
        <begin position="12"/>
        <end position="31"/>
    </location>
</feature>
<organism evidence="8 9">
    <name type="scientific">Vibrio hyugaensis</name>
    <dbReference type="NCBI Taxonomy" id="1534743"/>
    <lineage>
        <taxon>Bacteria</taxon>
        <taxon>Pseudomonadati</taxon>
        <taxon>Pseudomonadota</taxon>
        <taxon>Gammaproteobacteria</taxon>
        <taxon>Vibrionales</taxon>
        <taxon>Vibrionaceae</taxon>
        <taxon>Vibrio</taxon>
    </lineage>
</organism>
<dbReference type="PANTHER" id="PTHR32089">
    <property type="entry name" value="METHYL-ACCEPTING CHEMOTAXIS PROTEIN MCPB"/>
    <property type="match status" value="1"/>
</dbReference>
<dbReference type="Gene3D" id="6.10.340.10">
    <property type="match status" value="1"/>
</dbReference>
<dbReference type="PROSITE" id="PS50111">
    <property type="entry name" value="CHEMOTAXIS_TRANSDUC_2"/>
    <property type="match status" value="1"/>
</dbReference>
<accession>A0ABQ5XW48</accession>
<keyword evidence="5" id="KW-0472">Membrane</keyword>
<evidence type="ECO:0000313" key="8">
    <source>
        <dbReference type="EMBL" id="GLR02956.1"/>
    </source>
</evidence>
<evidence type="ECO:0000256" key="2">
    <source>
        <dbReference type="ARBA" id="ARBA00023224"/>
    </source>
</evidence>
<evidence type="ECO:0000259" key="7">
    <source>
        <dbReference type="PROSITE" id="PS50885"/>
    </source>
</evidence>
<dbReference type="RefSeq" id="WP_045400759.1">
    <property type="nucleotide sequence ID" value="NZ_BBLD01000029.1"/>
</dbReference>
<evidence type="ECO:0000256" key="4">
    <source>
        <dbReference type="PROSITE-ProRule" id="PRU00284"/>
    </source>
</evidence>